<dbReference type="KEGG" id="ahm:TL08_10560"/>
<evidence type="ECO:0000313" key="1">
    <source>
        <dbReference type="EMBL" id="AOS62926.1"/>
    </source>
</evidence>
<keyword evidence="2" id="KW-1185">Reference proteome</keyword>
<gene>
    <name evidence="1" type="ORF">TL08_10560</name>
</gene>
<dbReference type="RefSeq" id="WP_157421026.1">
    <property type="nucleotide sequence ID" value="NZ_CP014859.1"/>
</dbReference>
<accession>A0AAC9MYI0</accession>
<reference evidence="2" key="1">
    <citation type="submission" date="2016-03" db="EMBL/GenBank/DDBJ databases">
        <title>Complete genome sequence of the type strain Actinoalloteichus hymeniacidonis DSM 45092.</title>
        <authorList>
            <person name="Schaffert L."/>
            <person name="Albersmeier A."/>
            <person name="Winkler A."/>
            <person name="Kalinowski J."/>
            <person name="Zotchev S."/>
            <person name="Ruckert C."/>
        </authorList>
    </citation>
    <scope>NUCLEOTIDE SEQUENCE [LARGE SCALE GENOMIC DNA]</scope>
    <source>
        <strain evidence="2">HPA177(T) (DSM 45092(T))</strain>
    </source>
</reference>
<evidence type="ECO:0000313" key="2">
    <source>
        <dbReference type="Proteomes" id="UP000095210"/>
    </source>
</evidence>
<dbReference type="AlphaFoldDB" id="A0AAC9MYI0"/>
<sequence length="345" mass="37369">MSRTSLTDQLVALRCQYTGGNASAATPEIVAAVTHLARDERSTLVDVLRAGPDEIGGIRVADSVRHSLLSPAGTPGQRRLDSALLLALTRVGSHLQLRPPADLLRPAQPIRAVRPTTAELIVHLWPDALGPLLFELLPRTGAGHFEGVPGLRYRRRHRSVELVLLGDDLPGRVVLAGVNGRTFRAGLAFASRWATETERGTHSIAEASPDRLDAAERQHLTESPGSDPAGVGSELLRRSGLLSSALWSTSWGRHGQWWWEWAAGPAPRSVRDRLRHPAFGLSDAIQISTPDDAAIATHRGAPHRNGFTVALRTVEAPAHADGARSTGFEWPAEYRAWSDWDARVG</sequence>
<proteinExistence type="predicted"/>
<protein>
    <submittedName>
        <fullName evidence="1">Uncharacterized protein</fullName>
    </submittedName>
</protein>
<name>A0AAC9MYI0_9PSEU</name>
<organism evidence="1 2">
    <name type="scientific">Actinoalloteichus hymeniacidonis</name>
    <dbReference type="NCBI Taxonomy" id="340345"/>
    <lineage>
        <taxon>Bacteria</taxon>
        <taxon>Bacillati</taxon>
        <taxon>Actinomycetota</taxon>
        <taxon>Actinomycetes</taxon>
        <taxon>Pseudonocardiales</taxon>
        <taxon>Pseudonocardiaceae</taxon>
        <taxon>Actinoalloteichus</taxon>
    </lineage>
</organism>
<dbReference type="Proteomes" id="UP000095210">
    <property type="component" value="Chromosome"/>
</dbReference>
<dbReference type="EMBL" id="CP014859">
    <property type="protein sequence ID" value="AOS62926.1"/>
    <property type="molecule type" value="Genomic_DNA"/>
</dbReference>